<comment type="caution">
    <text evidence="1">The sequence shown here is derived from an EMBL/GenBank/DDBJ whole genome shotgun (WGS) entry which is preliminary data.</text>
</comment>
<dbReference type="Proteomes" id="UP000814128">
    <property type="component" value="Unassembled WGS sequence"/>
</dbReference>
<keyword evidence="2" id="KW-1185">Reference proteome</keyword>
<evidence type="ECO:0000313" key="2">
    <source>
        <dbReference type="Proteomes" id="UP000814128"/>
    </source>
</evidence>
<keyword evidence="1" id="KW-0647">Proteasome</keyword>
<gene>
    <name evidence="1" type="ORF">K488DRAFT_84614</name>
</gene>
<reference evidence="1" key="2">
    <citation type="journal article" date="2022" name="New Phytol.">
        <title>Evolutionary transition to the ectomycorrhizal habit in the genomes of a hyperdiverse lineage of mushroom-forming fungi.</title>
        <authorList>
            <person name="Looney B."/>
            <person name="Miyauchi S."/>
            <person name="Morin E."/>
            <person name="Drula E."/>
            <person name="Courty P.E."/>
            <person name="Kohler A."/>
            <person name="Kuo A."/>
            <person name="LaButti K."/>
            <person name="Pangilinan J."/>
            <person name="Lipzen A."/>
            <person name="Riley R."/>
            <person name="Andreopoulos W."/>
            <person name="He G."/>
            <person name="Johnson J."/>
            <person name="Nolan M."/>
            <person name="Tritt A."/>
            <person name="Barry K.W."/>
            <person name="Grigoriev I.V."/>
            <person name="Nagy L.G."/>
            <person name="Hibbett D."/>
            <person name="Henrissat B."/>
            <person name="Matheny P.B."/>
            <person name="Labbe J."/>
            <person name="Martin F.M."/>
        </authorList>
    </citation>
    <scope>NUCLEOTIDE SEQUENCE</scope>
    <source>
        <strain evidence="1">EC-137</strain>
    </source>
</reference>
<reference evidence="1" key="1">
    <citation type="submission" date="2021-02" db="EMBL/GenBank/DDBJ databases">
        <authorList>
            <consortium name="DOE Joint Genome Institute"/>
            <person name="Ahrendt S."/>
            <person name="Looney B.P."/>
            <person name="Miyauchi S."/>
            <person name="Morin E."/>
            <person name="Drula E."/>
            <person name="Courty P.E."/>
            <person name="Chicoki N."/>
            <person name="Fauchery L."/>
            <person name="Kohler A."/>
            <person name="Kuo A."/>
            <person name="Labutti K."/>
            <person name="Pangilinan J."/>
            <person name="Lipzen A."/>
            <person name="Riley R."/>
            <person name="Andreopoulos W."/>
            <person name="He G."/>
            <person name="Johnson J."/>
            <person name="Barry K.W."/>
            <person name="Grigoriev I.V."/>
            <person name="Nagy L."/>
            <person name="Hibbett D."/>
            <person name="Henrissat B."/>
            <person name="Matheny P.B."/>
            <person name="Labbe J."/>
            <person name="Martin F."/>
        </authorList>
    </citation>
    <scope>NUCLEOTIDE SEQUENCE</scope>
    <source>
        <strain evidence="1">EC-137</strain>
    </source>
</reference>
<accession>A0ACB8QQX8</accession>
<sequence length="337" mass="35998">MANDLLDPSALLQSLPRLLPPGNKTLRSPSDAIACLLHTAMIAVGFRLIAVDDTPAITILDGVLPAHWNQHGPEHHTFRYRHEQSSLDFIMKTTKLGGRTLINAIAVESDKAASLDISTDDFTSPSFFPYSVDAESPVPLVHGFVSSNRVADLMDQFKLKIIQKLVPRLNKEGYTELPDEGEPSSVRAAPHRTQPRFARPDPPPAVPDHSFGLPSHVPQPNPLEIGRRDRDPLGIASPFAPPPLFPGSGGDGMYVGPNHPIFGGRGGGVPAPGRGPWGGDGYLPPLGAPPGARFDPIGPSPPFPGHGGGIPRLPGRGNIFGPDNDEFLPPGNDDMYM</sequence>
<proteinExistence type="predicted"/>
<organism evidence="1 2">
    <name type="scientific">Vararia minispora EC-137</name>
    <dbReference type="NCBI Taxonomy" id="1314806"/>
    <lineage>
        <taxon>Eukaryota</taxon>
        <taxon>Fungi</taxon>
        <taxon>Dikarya</taxon>
        <taxon>Basidiomycota</taxon>
        <taxon>Agaricomycotina</taxon>
        <taxon>Agaricomycetes</taxon>
        <taxon>Russulales</taxon>
        <taxon>Lachnocladiaceae</taxon>
        <taxon>Vararia</taxon>
    </lineage>
</organism>
<name>A0ACB8QQX8_9AGAM</name>
<dbReference type="EMBL" id="MU273512">
    <property type="protein sequence ID" value="KAI0033771.1"/>
    <property type="molecule type" value="Genomic_DNA"/>
</dbReference>
<protein>
    <submittedName>
        <fullName evidence="1">PI31 proteasome regulator N-terminal-domain-containing protein</fullName>
    </submittedName>
</protein>
<evidence type="ECO:0000313" key="1">
    <source>
        <dbReference type="EMBL" id="KAI0033771.1"/>
    </source>
</evidence>